<dbReference type="Gene3D" id="2.60.120.260">
    <property type="entry name" value="Galactose-binding domain-like"/>
    <property type="match status" value="1"/>
</dbReference>
<gene>
    <name evidence="2" type="ORF">STRIP9103_09399</name>
</gene>
<accession>L1L842</accession>
<name>L1L842_9ACTN</name>
<dbReference type="InterPro" id="IPR013736">
    <property type="entry name" value="Xaa-Pro_dipept_C"/>
</dbReference>
<sequence length="83" mass="9472">MVDCPATKTKFAEHAVDLWSTSYVFRAGHRLRVHVTSSSFPRWDRNLNTGEPVDRGTDFRPARQEIAHDAARPSRIVLPVVRD</sequence>
<protein>
    <recommendedName>
        <fullName evidence="1">Xaa-Pro dipeptidyl-peptidase C-terminal domain-containing protein</fullName>
    </recommendedName>
</protein>
<dbReference type="InterPro" id="IPR008979">
    <property type="entry name" value="Galactose-bd-like_sf"/>
</dbReference>
<dbReference type="SUPFAM" id="SSF49785">
    <property type="entry name" value="Galactose-binding domain-like"/>
    <property type="match status" value="1"/>
</dbReference>
<evidence type="ECO:0000259" key="1">
    <source>
        <dbReference type="Pfam" id="PF08530"/>
    </source>
</evidence>
<dbReference type="PATRIC" id="fig|698759.3.peg.707"/>
<keyword evidence="3" id="KW-1185">Reference proteome</keyword>
<evidence type="ECO:0000313" key="2">
    <source>
        <dbReference type="EMBL" id="EKX68773.1"/>
    </source>
</evidence>
<proteinExistence type="predicted"/>
<comment type="caution">
    <text evidence="2">The sequence shown here is derived from an EMBL/GenBank/DDBJ whole genome shotgun (WGS) entry which is preliminary data.</text>
</comment>
<dbReference type="AlphaFoldDB" id="L1L842"/>
<organism evidence="2 3">
    <name type="scientific">Streptomyces ipomoeae 91-03</name>
    <dbReference type="NCBI Taxonomy" id="698759"/>
    <lineage>
        <taxon>Bacteria</taxon>
        <taxon>Bacillati</taxon>
        <taxon>Actinomycetota</taxon>
        <taxon>Actinomycetes</taxon>
        <taxon>Kitasatosporales</taxon>
        <taxon>Streptomycetaceae</taxon>
        <taxon>Streptomyces</taxon>
    </lineage>
</organism>
<evidence type="ECO:0000313" key="3">
    <source>
        <dbReference type="Proteomes" id="UP000010411"/>
    </source>
</evidence>
<dbReference type="EMBL" id="AEJC01000058">
    <property type="protein sequence ID" value="EKX68773.1"/>
    <property type="molecule type" value="Genomic_DNA"/>
</dbReference>
<dbReference type="Proteomes" id="UP000010411">
    <property type="component" value="Unassembled WGS sequence"/>
</dbReference>
<feature type="domain" description="Xaa-Pro dipeptidyl-peptidase C-terminal" evidence="1">
    <location>
        <begin position="11"/>
        <end position="76"/>
    </location>
</feature>
<dbReference type="Pfam" id="PF08530">
    <property type="entry name" value="PepX_C"/>
    <property type="match status" value="1"/>
</dbReference>
<dbReference type="GO" id="GO:0008239">
    <property type="term" value="F:dipeptidyl-peptidase activity"/>
    <property type="evidence" value="ECO:0007669"/>
    <property type="project" value="InterPro"/>
</dbReference>
<reference evidence="2 3" key="1">
    <citation type="submission" date="2012-11" db="EMBL/GenBank/DDBJ databases">
        <authorList>
            <person name="Huguet-Tapia J.C."/>
            <person name="Durkin A.S."/>
            <person name="Pettis G.S."/>
            <person name="Badger J.H."/>
        </authorList>
    </citation>
    <scope>NUCLEOTIDE SEQUENCE [LARGE SCALE GENOMIC DNA]</scope>
    <source>
        <strain evidence="2 3">91-03</strain>
    </source>
</reference>